<gene>
    <name evidence="1" type="ORF">Mag101_13795</name>
</gene>
<reference evidence="1" key="1">
    <citation type="submission" date="2017-02" db="EMBL/GenBank/DDBJ databases">
        <title>Genome of Microbulbifer agarilyticus GP101.</title>
        <authorList>
            <person name="Jung J."/>
            <person name="Bae S.S."/>
            <person name="Baek K."/>
        </authorList>
    </citation>
    <scope>NUCLEOTIDE SEQUENCE [LARGE SCALE GENOMIC DNA]</scope>
    <source>
        <strain evidence="1">GP101</strain>
    </source>
</reference>
<evidence type="ECO:0000313" key="1">
    <source>
        <dbReference type="EMBL" id="AQQ68586.1"/>
    </source>
</evidence>
<proteinExistence type="predicted"/>
<dbReference type="Proteomes" id="UP000188219">
    <property type="component" value="Chromosome"/>
</dbReference>
<dbReference type="AlphaFoldDB" id="A0A1Q2M7D1"/>
<keyword evidence="2" id="KW-1185">Reference proteome</keyword>
<accession>A0A1Q2M7D1</accession>
<organism evidence="1 2">
    <name type="scientific">Microbulbifer agarilyticus</name>
    <dbReference type="NCBI Taxonomy" id="260552"/>
    <lineage>
        <taxon>Bacteria</taxon>
        <taxon>Pseudomonadati</taxon>
        <taxon>Pseudomonadota</taxon>
        <taxon>Gammaproteobacteria</taxon>
        <taxon>Cellvibrionales</taxon>
        <taxon>Microbulbiferaceae</taxon>
        <taxon>Microbulbifer</taxon>
    </lineage>
</organism>
<dbReference type="EMBL" id="CP019650">
    <property type="protein sequence ID" value="AQQ68586.1"/>
    <property type="molecule type" value="Genomic_DNA"/>
</dbReference>
<name>A0A1Q2M7D1_9GAMM</name>
<sequence length="66" mass="7334">MSVRCKALALHLAGREFNAEFKVEPVSGTSGSQPAVFRRTALFSIPSLVSTELLISENRFSGHLWW</sequence>
<dbReference type="STRING" id="260552.Mag101_13795"/>
<evidence type="ECO:0000313" key="2">
    <source>
        <dbReference type="Proteomes" id="UP000188219"/>
    </source>
</evidence>
<dbReference type="KEGG" id="maga:Mag101_13795"/>
<protein>
    <submittedName>
        <fullName evidence="1">Uncharacterized protein</fullName>
    </submittedName>
</protein>